<dbReference type="InterPro" id="IPR024671">
    <property type="entry name" value="Atg22-like"/>
</dbReference>
<dbReference type="Proteomes" id="UP000886124">
    <property type="component" value="Unassembled WGS sequence"/>
</dbReference>
<dbReference type="Pfam" id="PF11700">
    <property type="entry name" value="ATG22"/>
    <property type="match status" value="1"/>
</dbReference>
<evidence type="ECO:0000256" key="2">
    <source>
        <dbReference type="ARBA" id="ARBA00022448"/>
    </source>
</evidence>
<reference evidence="8" key="1">
    <citation type="journal article" date="2020" name="mSystems">
        <title>Genome- and Community-Level Interaction Insights into Carbon Utilization and Element Cycling Functions of Hydrothermarchaeota in Hydrothermal Sediment.</title>
        <authorList>
            <person name="Zhou Z."/>
            <person name="Liu Y."/>
            <person name="Xu W."/>
            <person name="Pan J."/>
            <person name="Luo Z.H."/>
            <person name="Li M."/>
        </authorList>
    </citation>
    <scope>NUCLEOTIDE SEQUENCE [LARGE SCALE GENOMIC DNA]</scope>
    <source>
        <strain evidence="8">HyVt-527</strain>
    </source>
</reference>
<dbReference type="PANTHER" id="PTHR23519:SF1">
    <property type="entry name" value="AUTOPHAGY-RELATED PROTEIN 22"/>
    <property type="match status" value="1"/>
</dbReference>
<keyword evidence="3 6" id="KW-0812">Transmembrane</keyword>
<dbReference type="SUPFAM" id="SSF103473">
    <property type="entry name" value="MFS general substrate transporter"/>
    <property type="match status" value="1"/>
</dbReference>
<feature type="transmembrane region" description="Helical" evidence="6">
    <location>
        <begin position="348"/>
        <end position="370"/>
    </location>
</feature>
<evidence type="ECO:0000313" key="8">
    <source>
        <dbReference type="EMBL" id="HHJ51619.1"/>
    </source>
</evidence>
<accession>A0A7V5PM58</accession>
<comment type="caution">
    <text evidence="8">The sequence shown here is derived from an EMBL/GenBank/DDBJ whole genome shotgun (WGS) entry which is preliminary data.</text>
</comment>
<feature type="transmembrane region" description="Helical" evidence="6">
    <location>
        <begin position="107"/>
        <end position="125"/>
    </location>
</feature>
<feature type="transmembrane region" description="Helical" evidence="6">
    <location>
        <begin position="205"/>
        <end position="224"/>
    </location>
</feature>
<keyword evidence="4 6" id="KW-1133">Transmembrane helix</keyword>
<gene>
    <name evidence="8" type="ORF">ENJ89_00365</name>
</gene>
<dbReference type="AlphaFoldDB" id="A0A7V5PM58"/>
<dbReference type="PROSITE" id="PS50850">
    <property type="entry name" value="MFS"/>
    <property type="match status" value="1"/>
</dbReference>
<protein>
    <submittedName>
        <fullName evidence="8">MFS transporter</fullName>
    </submittedName>
</protein>
<dbReference type="GO" id="GO:0022857">
    <property type="term" value="F:transmembrane transporter activity"/>
    <property type="evidence" value="ECO:0007669"/>
    <property type="project" value="InterPro"/>
</dbReference>
<dbReference type="GO" id="GO:0012505">
    <property type="term" value="C:endomembrane system"/>
    <property type="evidence" value="ECO:0007669"/>
    <property type="project" value="UniProtKB-SubCell"/>
</dbReference>
<evidence type="ECO:0000256" key="6">
    <source>
        <dbReference type="SAM" id="Phobius"/>
    </source>
</evidence>
<organism evidence="8">
    <name type="scientific">Caldithrix abyssi</name>
    <dbReference type="NCBI Taxonomy" id="187145"/>
    <lineage>
        <taxon>Bacteria</taxon>
        <taxon>Pseudomonadati</taxon>
        <taxon>Calditrichota</taxon>
        <taxon>Calditrichia</taxon>
        <taxon>Calditrichales</taxon>
        <taxon>Calditrichaceae</taxon>
        <taxon>Caldithrix</taxon>
    </lineage>
</organism>
<proteinExistence type="predicted"/>
<feature type="domain" description="Major facilitator superfamily (MFS) profile" evidence="7">
    <location>
        <begin position="257"/>
        <end position="443"/>
    </location>
</feature>
<feature type="transmembrane region" description="Helical" evidence="6">
    <location>
        <begin position="294"/>
        <end position="312"/>
    </location>
</feature>
<evidence type="ECO:0000256" key="4">
    <source>
        <dbReference type="ARBA" id="ARBA00022989"/>
    </source>
</evidence>
<dbReference type="InterPro" id="IPR036259">
    <property type="entry name" value="MFS_trans_sf"/>
</dbReference>
<feature type="transmembrane region" description="Helical" evidence="6">
    <location>
        <begin position="413"/>
        <end position="429"/>
    </location>
</feature>
<name>A0A7V5PM58_CALAY</name>
<dbReference type="EMBL" id="DROD01000022">
    <property type="protein sequence ID" value="HHJ51619.1"/>
    <property type="molecule type" value="Genomic_DNA"/>
</dbReference>
<evidence type="ECO:0000256" key="1">
    <source>
        <dbReference type="ARBA" id="ARBA00004127"/>
    </source>
</evidence>
<feature type="transmembrane region" description="Helical" evidence="6">
    <location>
        <begin position="131"/>
        <end position="155"/>
    </location>
</feature>
<evidence type="ECO:0000259" key="7">
    <source>
        <dbReference type="PROSITE" id="PS50850"/>
    </source>
</evidence>
<dbReference type="Gene3D" id="1.20.1250.20">
    <property type="entry name" value="MFS general substrate transporter like domains"/>
    <property type="match status" value="2"/>
</dbReference>
<sequence>MPYKGRRAFMSERVPKAERHRRRREIFAWTLYDFANTAFSVIVVTVVYAVYFKKYIVGDLKLDFLGLNRNPGDLLWGFGGALSMFLVAVSSPVLGAIADYSSRKKRFLFVYSMVCILATISLYFLSAGMIWQGMLLFIIGDVGFEGAIVFYNGFLPQISHEDNIGKISGYGFALGYVGSLVSLLIAMPYANQAFIHNDLSLMRPAFIWAGLFFFVFSLPIYIMLNETKNPVRETGAFIKTGYERVRKTLRKIRRFPQITRFLISYFVYIDGVNTVIYFSGIYASDTLGFSMKEVIQFFAIVQASAISGSYVFGYLTDKLGPKKTIHLTLLMWMLVTIGGFLARDALTFYVVGLVAGMAMGSSQSASRALMGRLIPAGMEAEFFGFYALTGKFSAIMGPLLFGLTSTVTGNQRYAVLSVLVFFVAGFLLLRRVDERVTYKDVVL</sequence>
<feature type="transmembrane region" description="Helical" evidence="6">
    <location>
        <begin position="382"/>
        <end position="401"/>
    </location>
</feature>
<evidence type="ECO:0000256" key="5">
    <source>
        <dbReference type="ARBA" id="ARBA00023136"/>
    </source>
</evidence>
<keyword evidence="2" id="KW-0813">Transport</keyword>
<feature type="transmembrane region" description="Helical" evidence="6">
    <location>
        <begin position="74"/>
        <end position="95"/>
    </location>
</feature>
<dbReference type="InterPro" id="IPR020846">
    <property type="entry name" value="MFS_dom"/>
</dbReference>
<dbReference type="PANTHER" id="PTHR23519">
    <property type="entry name" value="AUTOPHAGY-RELATED PROTEIN 22"/>
    <property type="match status" value="1"/>
</dbReference>
<feature type="transmembrane region" description="Helical" evidence="6">
    <location>
        <begin position="324"/>
        <end position="342"/>
    </location>
</feature>
<feature type="transmembrane region" description="Helical" evidence="6">
    <location>
        <begin position="261"/>
        <end position="282"/>
    </location>
</feature>
<dbReference type="InterPro" id="IPR050495">
    <property type="entry name" value="ATG22/LtaA_families"/>
</dbReference>
<keyword evidence="5 6" id="KW-0472">Membrane</keyword>
<comment type="subcellular location">
    <subcellularLocation>
        <location evidence="1">Endomembrane system</location>
        <topology evidence="1">Multi-pass membrane protein</topology>
    </subcellularLocation>
</comment>
<feature type="transmembrane region" description="Helical" evidence="6">
    <location>
        <begin position="167"/>
        <end position="190"/>
    </location>
</feature>
<evidence type="ECO:0000256" key="3">
    <source>
        <dbReference type="ARBA" id="ARBA00022692"/>
    </source>
</evidence>
<feature type="transmembrane region" description="Helical" evidence="6">
    <location>
        <begin position="26"/>
        <end position="51"/>
    </location>
</feature>